<dbReference type="Gene3D" id="3.40.50.12780">
    <property type="entry name" value="N-terminal domain of ligase-like"/>
    <property type="match status" value="1"/>
</dbReference>
<dbReference type="PANTHER" id="PTHR43767:SF9">
    <property type="entry name" value="LONG-CHAIN-FATTY-ACID--COA LIGASE"/>
    <property type="match status" value="1"/>
</dbReference>
<name>A0ABZ2CHZ8_9BACI</name>
<dbReference type="PROSITE" id="PS00455">
    <property type="entry name" value="AMP_BINDING"/>
    <property type="match status" value="1"/>
</dbReference>
<dbReference type="Pfam" id="PF00501">
    <property type="entry name" value="AMP-binding"/>
    <property type="match status" value="1"/>
</dbReference>
<dbReference type="Proteomes" id="UP001357223">
    <property type="component" value="Chromosome"/>
</dbReference>
<feature type="domain" description="AMP-binding enzyme C-terminal" evidence="2">
    <location>
        <begin position="453"/>
        <end position="528"/>
    </location>
</feature>
<dbReference type="Gene3D" id="3.30.300.30">
    <property type="match status" value="1"/>
</dbReference>
<dbReference type="SUPFAM" id="SSF56801">
    <property type="entry name" value="Acetyl-CoA synthetase-like"/>
    <property type="match status" value="1"/>
</dbReference>
<dbReference type="CDD" id="cd05936">
    <property type="entry name" value="FC-FACS_FadD_like"/>
    <property type="match status" value="1"/>
</dbReference>
<dbReference type="InterPro" id="IPR050237">
    <property type="entry name" value="ATP-dep_AMP-bd_enzyme"/>
</dbReference>
<accession>A0ABZ2CHZ8</accession>
<organism evidence="3 4">
    <name type="scientific">Niallia oryzisoli</name>
    <dbReference type="NCBI Taxonomy" id="1737571"/>
    <lineage>
        <taxon>Bacteria</taxon>
        <taxon>Bacillati</taxon>
        <taxon>Bacillota</taxon>
        <taxon>Bacilli</taxon>
        <taxon>Bacillales</taxon>
        <taxon>Bacillaceae</taxon>
        <taxon>Niallia</taxon>
    </lineage>
</organism>
<evidence type="ECO:0000313" key="4">
    <source>
        <dbReference type="Proteomes" id="UP001357223"/>
    </source>
</evidence>
<evidence type="ECO:0000259" key="1">
    <source>
        <dbReference type="Pfam" id="PF00501"/>
    </source>
</evidence>
<feature type="domain" description="AMP-dependent synthetase/ligase" evidence="1">
    <location>
        <begin position="31"/>
        <end position="403"/>
    </location>
</feature>
<dbReference type="NCBIfam" id="NF004837">
    <property type="entry name" value="PRK06187.1"/>
    <property type="match status" value="1"/>
</dbReference>
<gene>
    <name evidence="3" type="ORF">R4Z09_03785</name>
</gene>
<dbReference type="Pfam" id="PF13193">
    <property type="entry name" value="AMP-binding_C"/>
    <property type="match status" value="1"/>
</dbReference>
<evidence type="ECO:0000313" key="3">
    <source>
        <dbReference type="EMBL" id="WVX82150.1"/>
    </source>
</evidence>
<dbReference type="InterPro" id="IPR045851">
    <property type="entry name" value="AMP-bd_C_sf"/>
</dbReference>
<dbReference type="InterPro" id="IPR025110">
    <property type="entry name" value="AMP-bd_C"/>
</dbReference>
<dbReference type="InterPro" id="IPR000873">
    <property type="entry name" value="AMP-dep_synth/lig_dom"/>
</dbReference>
<protein>
    <submittedName>
        <fullName evidence="3">Long-chain fatty acid--CoA ligase</fullName>
    </submittedName>
</protein>
<keyword evidence="4" id="KW-1185">Reference proteome</keyword>
<sequence>MIYGEKPWLKFYHNIITEFPTVENISLTELLEQSVNDHAFKTAITFYDKTWSYKDVYTISEKFAASIHSLQFKKGDRLAVMLPNSPHYLFSLFSTLRLGGIGVQVNPMYVEREIEHILNDSGAEYMVVHDKLYERVKQVQSQTNLKHIIVVSLDGEKIELADGDFHFDECIDREAPPPPHVNINPDEDVAIFQYTGGTTGVSKGVMLTHRNLIANTEQLHDFMFKAVDKPDNPKIMGVLPMFHIFGLTFNVFLGLKAGCNIIILPRFDVKEVLETVKREKPFHFSGVPTMYIALNSHPELEKYGFDKVPYYYSGGSSMPVEQLNLFEKRTGSIFCEGYGLSETSPTTHYNPPFQERRAGSIGIPVSGLEVKVVQEKEDGYAEVPVGEVGELIVKGPQVMKGYWNRQEDTNEVLKDGWLFTGDMARMDEDGYFYIVDRKKDVIIASGYNIYPREIEEVLYQHHAIQEVVVVGVPDSYRGETVKAFVKLKDGETTTAEDILLYAKQHLAAYKMPKLLEFREELPKSAVGKLLKRELRAEKELQTVHS</sequence>
<reference evidence="3 4" key="1">
    <citation type="submission" date="2023-10" db="EMBL/GenBank/DDBJ databases">
        <title>Niallia locisalis sp.nov. isolated from a salt pond sample.</title>
        <authorList>
            <person name="Li X.-J."/>
            <person name="Dong L."/>
        </authorList>
    </citation>
    <scope>NUCLEOTIDE SEQUENCE [LARGE SCALE GENOMIC DNA]</scope>
    <source>
        <strain evidence="3 4">DSM 29761</strain>
    </source>
</reference>
<dbReference type="PANTHER" id="PTHR43767">
    <property type="entry name" value="LONG-CHAIN-FATTY-ACID--COA LIGASE"/>
    <property type="match status" value="1"/>
</dbReference>
<evidence type="ECO:0000259" key="2">
    <source>
        <dbReference type="Pfam" id="PF13193"/>
    </source>
</evidence>
<proteinExistence type="predicted"/>
<dbReference type="InterPro" id="IPR042099">
    <property type="entry name" value="ANL_N_sf"/>
</dbReference>
<dbReference type="RefSeq" id="WP_338451054.1">
    <property type="nucleotide sequence ID" value="NZ_CP137640.1"/>
</dbReference>
<dbReference type="EMBL" id="CP137640">
    <property type="protein sequence ID" value="WVX82150.1"/>
    <property type="molecule type" value="Genomic_DNA"/>
</dbReference>
<keyword evidence="3" id="KW-0436">Ligase</keyword>
<dbReference type="InterPro" id="IPR020845">
    <property type="entry name" value="AMP-binding_CS"/>
</dbReference>
<dbReference type="GO" id="GO:0016874">
    <property type="term" value="F:ligase activity"/>
    <property type="evidence" value="ECO:0007669"/>
    <property type="project" value="UniProtKB-KW"/>
</dbReference>